<proteinExistence type="predicted"/>
<gene>
    <name evidence="2" type="ORF">GCM10023200_06070</name>
</gene>
<evidence type="ECO:0000313" key="2">
    <source>
        <dbReference type="EMBL" id="GAA4776171.1"/>
    </source>
</evidence>
<feature type="transmembrane region" description="Helical" evidence="1">
    <location>
        <begin position="54"/>
        <end position="85"/>
    </location>
</feature>
<dbReference type="PANTHER" id="PTHR37314">
    <property type="entry name" value="SLR0142 PROTEIN"/>
    <property type="match status" value="1"/>
</dbReference>
<keyword evidence="1" id="KW-0812">Transmembrane</keyword>
<feature type="transmembrane region" description="Helical" evidence="1">
    <location>
        <begin position="20"/>
        <end position="42"/>
    </location>
</feature>
<keyword evidence="1" id="KW-1133">Transmembrane helix</keyword>
<keyword evidence="3" id="KW-1185">Reference proteome</keyword>
<evidence type="ECO:0000256" key="1">
    <source>
        <dbReference type="SAM" id="Phobius"/>
    </source>
</evidence>
<dbReference type="Pfam" id="PF06912">
    <property type="entry name" value="DUF1275"/>
    <property type="match status" value="1"/>
</dbReference>
<sequence length="237" mass="23717">MTGAGTTLRGALVDDRDGPLPAMLLAFTFLAGIVDATSILALDHVFVAAITGNIVFLGLGLAGAGSIVSPAMAVAGFVVGAVVGARVCRHAGHRGRAVRDTAITKTTLAVPVTLVVVLVDGPLGTTPRLAVTALLAASMGAQLALIRHLKVPDLLTAVLTLTTIGLLTEHGGGRRDPLVLRRVLALLAFVAGVVAGGLLVVGVDAGAALLLGLLVILAVGAGSHVVSRDEAPWAAPR</sequence>
<dbReference type="Proteomes" id="UP001500928">
    <property type="component" value="Unassembled WGS sequence"/>
</dbReference>
<feature type="transmembrane region" description="Helical" evidence="1">
    <location>
        <begin position="207"/>
        <end position="227"/>
    </location>
</feature>
<comment type="caution">
    <text evidence="2">The sequence shown here is derived from an EMBL/GenBank/DDBJ whole genome shotgun (WGS) entry which is preliminary data.</text>
</comment>
<dbReference type="EMBL" id="BAABHO010000003">
    <property type="protein sequence ID" value="GAA4776171.1"/>
    <property type="molecule type" value="Genomic_DNA"/>
</dbReference>
<name>A0ABP9A9A4_9PSEU</name>
<dbReference type="RefSeq" id="WP_345410915.1">
    <property type="nucleotide sequence ID" value="NZ_BAABHO010000003.1"/>
</dbReference>
<feature type="transmembrane region" description="Helical" evidence="1">
    <location>
        <begin position="106"/>
        <end position="123"/>
    </location>
</feature>
<feature type="transmembrane region" description="Helical" evidence="1">
    <location>
        <begin position="183"/>
        <end position="201"/>
    </location>
</feature>
<dbReference type="InterPro" id="IPR010699">
    <property type="entry name" value="DUF1275"/>
</dbReference>
<keyword evidence="1" id="KW-0472">Membrane</keyword>
<organism evidence="2 3">
    <name type="scientific">Actinomycetospora chlora</name>
    <dbReference type="NCBI Taxonomy" id="663608"/>
    <lineage>
        <taxon>Bacteria</taxon>
        <taxon>Bacillati</taxon>
        <taxon>Actinomycetota</taxon>
        <taxon>Actinomycetes</taxon>
        <taxon>Pseudonocardiales</taxon>
        <taxon>Pseudonocardiaceae</taxon>
        <taxon>Actinomycetospora</taxon>
    </lineage>
</organism>
<dbReference type="PANTHER" id="PTHR37314:SF4">
    <property type="entry name" value="UPF0700 TRANSMEMBRANE PROTEIN YOAK"/>
    <property type="match status" value="1"/>
</dbReference>
<accession>A0ABP9A9A4</accession>
<reference evidence="3" key="1">
    <citation type="journal article" date="2019" name="Int. J. Syst. Evol. Microbiol.">
        <title>The Global Catalogue of Microorganisms (GCM) 10K type strain sequencing project: providing services to taxonomists for standard genome sequencing and annotation.</title>
        <authorList>
            <consortium name="The Broad Institute Genomics Platform"/>
            <consortium name="The Broad Institute Genome Sequencing Center for Infectious Disease"/>
            <person name="Wu L."/>
            <person name="Ma J."/>
        </authorList>
    </citation>
    <scope>NUCLEOTIDE SEQUENCE [LARGE SCALE GENOMIC DNA]</scope>
    <source>
        <strain evidence="3">JCM 17979</strain>
    </source>
</reference>
<evidence type="ECO:0008006" key="4">
    <source>
        <dbReference type="Google" id="ProtNLM"/>
    </source>
</evidence>
<evidence type="ECO:0000313" key="3">
    <source>
        <dbReference type="Proteomes" id="UP001500928"/>
    </source>
</evidence>
<protein>
    <recommendedName>
        <fullName evidence="4">DUF1275 domain-containing protein</fullName>
    </recommendedName>
</protein>